<evidence type="ECO:0000256" key="8">
    <source>
        <dbReference type="ARBA" id="ARBA00023163"/>
    </source>
</evidence>
<dbReference type="PANTHER" id="PTHR45526:SF1">
    <property type="entry name" value="TRANSCRIPTIONAL REGULATORY PROTEIN DCUR-RELATED"/>
    <property type="match status" value="1"/>
</dbReference>
<dbReference type="AlphaFoldDB" id="D3F6G3"/>
<dbReference type="RefSeq" id="WP_012933781.1">
    <property type="nucleotide sequence ID" value="NC_013739.1"/>
</dbReference>
<dbReference type="InterPro" id="IPR011006">
    <property type="entry name" value="CheY-like_superfamily"/>
</dbReference>
<dbReference type="Pfam" id="PF00072">
    <property type="entry name" value="Response_reg"/>
    <property type="match status" value="1"/>
</dbReference>
<dbReference type="EMBL" id="CP001854">
    <property type="protein sequence ID" value="ADB50730.1"/>
    <property type="molecule type" value="Genomic_DNA"/>
</dbReference>
<evidence type="ECO:0000259" key="11">
    <source>
        <dbReference type="PROSITE" id="PS50110"/>
    </source>
</evidence>
<dbReference type="GO" id="GO:0000156">
    <property type="term" value="F:phosphorelay response regulator activity"/>
    <property type="evidence" value="ECO:0007669"/>
    <property type="project" value="TreeGrafter"/>
</dbReference>
<dbReference type="Proteomes" id="UP000008229">
    <property type="component" value="Chromosome"/>
</dbReference>
<accession>D3F6G3</accession>
<feature type="domain" description="Response regulatory" evidence="11">
    <location>
        <begin position="5"/>
        <end position="121"/>
    </location>
</feature>
<evidence type="ECO:0000313" key="13">
    <source>
        <dbReference type="Proteomes" id="UP000008229"/>
    </source>
</evidence>
<evidence type="ECO:0000256" key="2">
    <source>
        <dbReference type="ARBA" id="ARBA00022490"/>
    </source>
</evidence>
<dbReference type="Gene3D" id="3.40.50.2300">
    <property type="match status" value="1"/>
</dbReference>
<proteinExistence type="predicted"/>
<feature type="modified residue" description="4-aspartylphosphate" evidence="10">
    <location>
        <position position="56"/>
    </location>
</feature>
<keyword evidence="2 9" id="KW-0963">Cytoplasm</keyword>
<dbReference type="InterPro" id="IPR024187">
    <property type="entry name" value="Sig_transdc_resp-reg_cit/mal"/>
</dbReference>
<name>D3F6G3_CONWI</name>
<dbReference type="PANTHER" id="PTHR45526">
    <property type="entry name" value="TRANSCRIPTIONAL REGULATORY PROTEIN DPIA"/>
    <property type="match status" value="1"/>
</dbReference>
<evidence type="ECO:0000256" key="6">
    <source>
        <dbReference type="ARBA" id="ARBA00023125"/>
    </source>
</evidence>
<evidence type="ECO:0000313" key="12">
    <source>
        <dbReference type="EMBL" id="ADB50730.1"/>
    </source>
</evidence>
<keyword evidence="6 9" id="KW-0238">DNA-binding</keyword>
<dbReference type="InterPro" id="IPR051271">
    <property type="entry name" value="2C-system_Tx_regulators"/>
</dbReference>
<dbReference type="eggNOG" id="COG4565">
    <property type="taxonomic scope" value="Bacteria"/>
</dbReference>
<evidence type="ECO:0000256" key="3">
    <source>
        <dbReference type="ARBA" id="ARBA00022553"/>
    </source>
</evidence>
<evidence type="ECO:0000256" key="5">
    <source>
        <dbReference type="ARBA" id="ARBA00023015"/>
    </source>
</evidence>
<reference evidence="13" key="2">
    <citation type="submission" date="2010-01" db="EMBL/GenBank/DDBJ databases">
        <title>The complete genome of Conexibacter woesei DSM 14684.</title>
        <authorList>
            <consortium name="US DOE Joint Genome Institute (JGI-PGF)"/>
            <person name="Lucas S."/>
            <person name="Copeland A."/>
            <person name="Lapidus A."/>
            <person name="Glavina del Rio T."/>
            <person name="Dalin E."/>
            <person name="Tice H."/>
            <person name="Bruce D."/>
            <person name="Goodwin L."/>
            <person name="Pitluck S."/>
            <person name="Kyrpides N."/>
            <person name="Mavromatis K."/>
            <person name="Ivanova N."/>
            <person name="Mikhailova N."/>
            <person name="Chertkov O."/>
            <person name="Brettin T."/>
            <person name="Detter J.C."/>
            <person name="Han C."/>
            <person name="Larimer F."/>
            <person name="Land M."/>
            <person name="Hauser L."/>
            <person name="Markowitz V."/>
            <person name="Cheng J.-F."/>
            <person name="Hugenholtz P."/>
            <person name="Woyke T."/>
            <person name="Wu D."/>
            <person name="Pukall R."/>
            <person name="Steenblock K."/>
            <person name="Schneider S."/>
            <person name="Klenk H.-P."/>
            <person name="Eisen J.A."/>
        </authorList>
    </citation>
    <scope>NUCLEOTIDE SEQUENCE [LARGE SCALE GENOMIC DNA]</scope>
    <source>
        <strain evidence="13">DSM 14684 / CIP 108061 / JCM 11494 / NBRC 100937 / ID131577</strain>
    </source>
</reference>
<keyword evidence="13" id="KW-1185">Reference proteome</keyword>
<dbReference type="PROSITE" id="PS50110">
    <property type="entry name" value="RESPONSE_REGULATORY"/>
    <property type="match status" value="1"/>
</dbReference>
<dbReference type="GO" id="GO:0005737">
    <property type="term" value="C:cytoplasm"/>
    <property type="evidence" value="ECO:0007669"/>
    <property type="project" value="UniProtKB-SubCell"/>
</dbReference>
<dbReference type="InterPro" id="IPR001789">
    <property type="entry name" value="Sig_transdc_resp-reg_receiver"/>
</dbReference>
<organism evidence="12 13">
    <name type="scientific">Conexibacter woesei (strain DSM 14684 / CCUG 47730 / CIP 108061 / JCM 11494 / NBRC 100937 / ID131577)</name>
    <dbReference type="NCBI Taxonomy" id="469383"/>
    <lineage>
        <taxon>Bacteria</taxon>
        <taxon>Bacillati</taxon>
        <taxon>Actinomycetota</taxon>
        <taxon>Thermoleophilia</taxon>
        <taxon>Solirubrobacterales</taxon>
        <taxon>Conexibacteraceae</taxon>
        <taxon>Conexibacter</taxon>
    </lineage>
</organism>
<comment type="subcellular location">
    <subcellularLocation>
        <location evidence="1 9">Cytoplasm</location>
    </subcellularLocation>
</comment>
<dbReference type="SUPFAM" id="SSF52172">
    <property type="entry name" value="CheY-like"/>
    <property type="match status" value="1"/>
</dbReference>
<keyword evidence="4 9" id="KW-0902">Two-component regulatory system</keyword>
<dbReference type="HOGENOM" id="CLU_000445_39_0_11"/>
<dbReference type="GO" id="GO:0003700">
    <property type="term" value="F:DNA-binding transcription factor activity"/>
    <property type="evidence" value="ECO:0007669"/>
    <property type="project" value="InterPro"/>
</dbReference>
<evidence type="ECO:0000256" key="9">
    <source>
        <dbReference type="PIRNR" id="PIRNR006171"/>
    </source>
</evidence>
<protein>
    <recommendedName>
        <fullName evidence="9">Transcriptional regulatory protein</fullName>
    </recommendedName>
</protein>
<dbReference type="STRING" id="469383.Cwoe_2305"/>
<evidence type="ECO:0000256" key="1">
    <source>
        <dbReference type="ARBA" id="ARBA00004496"/>
    </source>
</evidence>
<evidence type="ECO:0000256" key="4">
    <source>
        <dbReference type="ARBA" id="ARBA00023012"/>
    </source>
</evidence>
<sequence>MRRWRVLIAEDDPDVARLHRLLIERHPAFKAIGVAEAGEQVLRDVATQRPDLVLLDLELRGMDGLEVLSWMRRLAYDVEVIAVTAADDREIVRRMMRLGIVDYLVKPFTPERMRVALARFSERVAGLPGSTVTQAAVDAALGAADARRLLPRGLQADTLDRLRQELAHAGEWLSTQELGGRVDVAAVTVRRYLEYLVVNQEAVTRLDGYGSPGRPRKLYRSVSLRADDGA</sequence>
<keyword evidence="7 9" id="KW-0010">Activator</keyword>
<reference evidence="12 13" key="1">
    <citation type="journal article" date="2010" name="Stand. Genomic Sci.">
        <title>Complete genome sequence of Conexibacter woesei type strain (ID131577).</title>
        <authorList>
            <person name="Pukall R."/>
            <person name="Lapidus A."/>
            <person name="Glavina Del Rio T."/>
            <person name="Copeland A."/>
            <person name="Tice H."/>
            <person name="Cheng J.-F."/>
            <person name="Lucas S."/>
            <person name="Chen F."/>
            <person name="Nolan M."/>
            <person name="Bruce D."/>
            <person name="Goodwin L."/>
            <person name="Pitluck S."/>
            <person name="Mavromatis K."/>
            <person name="Ivanova N."/>
            <person name="Ovchinnikova G."/>
            <person name="Pati A."/>
            <person name="Chen A."/>
            <person name="Palaniappan K."/>
            <person name="Land M."/>
            <person name="Hauser L."/>
            <person name="Chang Y.-J."/>
            <person name="Jeffries C.D."/>
            <person name="Chain P."/>
            <person name="Meincke L."/>
            <person name="Sims D."/>
            <person name="Brettin T."/>
            <person name="Detter J.C."/>
            <person name="Rohde M."/>
            <person name="Goeker M."/>
            <person name="Bristow J."/>
            <person name="Eisen J.A."/>
            <person name="Markowitz V."/>
            <person name="Kyrpides N.C."/>
            <person name="Klenk H.-P."/>
            <person name="Hugenholtz P."/>
        </authorList>
    </citation>
    <scope>NUCLEOTIDE SEQUENCE [LARGE SCALE GENOMIC DNA]</scope>
    <source>
        <strain evidence="13">DSM 14684 / CIP 108061 / JCM 11494 / NBRC 100937 / ID131577</strain>
    </source>
</reference>
<evidence type="ECO:0000256" key="10">
    <source>
        <dbReference type="PROSITE-ProRule" id="PRU00169"/>
    </source>
</evidence>
<keyword evidence="5 9" id="KW-0805">Transcription regulation</keyword>
<dbReference type="PIRSF" id="PIRSF006171">
    <property type="entry name" value="RR_citrat_malat"/>
    <property type="match status" value="1"/>
</dbReference>
<keyword evidence="3 10" id="KW-0597">Phosphoprotein</keyword>
<dbReference type="OrthoDB" id="7187989at2"/>
<keyword evidence="8 9" id="KW-0804">Transcription</keyword>
<evidence type="ECO:0000256" key="7">
    <source>
        <dbReference type="ARBA" id="ARBA00023159"/>
    </source>
</evidence>
<dbReference type="SMART" id="SM00448">
    <property type="entry name" value="REC"/>
    <property type="match status" value="1"/>
</dbReference>
<gene>
    <name evidence="12" type="ordered locus">Cwoe_2305</name>
</gene>
<dbReference type="GO" id="GO:0003677">
    <property type="term" value="F:DNA binding"/>
    <property type="evidence" value="ECO:0007669"/>
    <property type="project" value="UniProtKB-KW"/>
</dbReference>
<dbReference type="KEGG" id="cwo:Cwoe_2305"/>